<proteinExistence type="predicted"/>
<dbReference type="AlphaFoldDB" id="A0A069RIS2"/>
<dbReference type="RefSeq" id="WP_038268005.1">
    <property type="nucleotide sequence ID" value="NZ_FSRH01000003.1"/>
</dbReference>
<keyword evidence="1" id="KW-0812">Transmembrane</keyword>
<evidence type="ECO:0000313" key="2">
    <source>
        <dbReference type="EMBL" id="KDR94112.1"/>
    </source>
</evidence>
<dbReference type="STRING" id="1121324.CLIT_23c03850"/>
<keyword evidence="1" id="KW-1133">Transmembrane helix</keyword>
<dbReference type="EMBL" id="JJMM01000026">
    <property type="protein sequence ID" value="KDR94112.1"/>
    <property type="molecule type" value="Genomic_DNA"/>
</dbReference>
<evidence type="ECO:0000313" key="3">
    <source>
        <dbReference type="Proteomes" id="UP000027946"/>
    </source>
</evidence>
<feature type="transmembrane region" description="Helical" evidence="1">
    <location>
        <begin position="126"/>
        <end position="148"/>
    </location>
</feature>
<dbReference type="Proteomes" id="UP000027946">
    <property type="component" value="Unassembled WGS sequence"/>
</dbReference>
<evidence type="ECO:0008006" key="4">
    <source>
        <dbReference type="Google" id="ProtNLM"/>
    </source>
</evidence>
<evidence type="ECO:0000256" key="1">
    <source>
        <dbReference type="SAM" id="Phobius"/>
    </source>
</evidence>
<organism evidence="2 3">
    <name type="scientific">Peptoclostridium litorale DSM 5388</name>
    <dbReference type="NCBI Taxonomy" id="1121324"/>
    <lineage>
        <taxon>Bacteria</taxon>
        <taxon>Bacillati</taxon>
        <taxon>Bacillota</taxon>
        <taxon>Clostridia</taxon>
        <taxon>Peptostreptococcales</taxon>
        <taxon>Peptoclostridiaceae</taxon>
        <taxon>Peptoclostridium</taxon>
    </lineage>
</organism>
<accession>A0A069RIS2</accession>
<sequence>MAFFEGVLKNEVFIVCITAWFVAQLIKVILTVLIEKRFDMSRFVGSGGMPSSHSSFVMSLSTGVGIIEGYDSVIFTVALVLSLIVMYDAAGVRRSVGKQAKILNALLDDIHKHKKHLLIEKRLKELIGHTPVEVLSGAILGIVIANIML</sequence>
<feature type="transmembrane region" description="Helical" evidence="1">
    <location>
        <begin position="73"/>
        <end position="92"/>
    </location>
</feature>
<protein>
    <recommendedName>
        <fullName evidence="4">Divergent PAP2 family protein</fullName>
    </recommendedName>
</protein>
<dbReference type="Pfam" id="PF02681">
    <property type="entry name" value="DUF212"/>
    <property type="match status" value="1"/>
</dbReference>
<dbReference type="eggNOG" id="COG1963">
    <property type="taxonomic scope" value="Bacteria"/>
</dbReference>
<comment type="caution">
    <text evidence="2">The sequence shown here is derived from an EMBL/GenBank/DDBJ whole genome shotgun (WGS) entry which is preliminary data.</text>
</comment>
<dbReference type="PANTHER" id="PTHR31446">
    <property type="entry name" value="ACID PHOSPHATASE/VANADIUM-DEPENDENT HALOPEROXIDASE-RELATED PROTEIN"/>
    <property type="match status" value="1"/>
</dbReference>
<keyword evidence="1" id="KW-0472">Membrane</keyword>
<name>A0A069RIS2_PEPLI</name>
<dbReference type="OrthoDB" id="9792681at2"/>
<feature type="transmembrane region" description="Helical" evidence="1">
    <location>
        <begin position="12"/>
        <end position="34"/>
    </location>
</feature>
<dbReference type="InterPro" id="IPR003832">
    <property type="entry name" value="DUF212"/>
</dbReference>
<keyword evidence="3" id="KW-1185">Reference proteome</keyword>
<reference evidence="2 3" key="1">
    <citation type="submission" date="2014-03" db="EMBL/GenBank/DDBJ databases">
        <title>Genome sequence of Clostridium litorale W6, DSM 5388.</title>
        <authorList>
            <person name="Poehlein A."/>
            <person name="Jagirdar A."/>
            <person name="Khonsari B."/>
            <person name="Chibani C.M."/>
            <person name="Gutierrez Gutierrez D.A."/>
            <person name="Davydova E."/>
            <person name="Alghaithi H.S."/>
            <person name="Nair K.P."/>
            <person name="Dhamotharan K."/>
            <person name="Chandran L."/>
            <person name="G W."/>
            <person name="Daniel R."/>
        </authorList>
    </citation>
    <scope>NUCLEOTIDE SEQUENCE [LARGE SCALE GENOMIC DNA]</scope>
    <source>
        <strain evidence="2 3">W6</strain>
    </source>
</reference>
<gene>
    <name evidence="2" type="ORF">CLIT_23c03850</name>
</gene>
<dbReference type="PANTHER" id="PTHR31446:SF29">
    <property type="entry name" value="ACID PHOSPHATASE_VANADIUM-DEPENDENT HALOPEROXIDASE-RELATED PROTEIN"/>
    <property type="match status" value="1"/>
</dbReference>